<dbReference type="AlphaFoldDB" id="A0AAX4HGY5"/>
<feature type="transmembrane region" description="Helical" evidence="1">
    <location>
        <begin position="6"/>
        <end position="26"/>
    </location>
</feature>
<dbReference type="EMBL" id="CP138899">
    <property type="protein sequence ID" value="WPK27547.1"/>
    <property type="molecule type" value="Genomic_DNA"/>
</dbReference>
<dbReference type="PANTHER" id="PTHR28077:SF1">
    <property type="entry name" value="INOSITOL PHOSPHORYLCERAMIDE SYNTHASE REGULATORY SUBUNIT KEI1"/>
    <property type="match status" value="1"/>
</dbReference>
<dbReference type="GeneID" id="88175999"/>
<protein>
    <recommendedName>
        <fullName evidence="4">Endoplasmic reticulum transmembrane protein</fullName>
    </recommendedName>
</protein>
<keyword evidence="1" id="KW-1133">Transmembrane helix</keyword>
<organism evidence="2 3">
    <name type="scientific">Australozyma saopauloensis</name>
    <dbReference type="NCBI Taxonomy" id="291208"/>
    <lineage>
        <taxon>Eukaryota</taxon>
        <taxon>Fungi</taxon>
        <taxon>Dikarya</taxon>
        <taxon>Ascomycota</taxon>
        <taxon>Saccharomycotina</taxon>
        <taxon>Pichiomycetes</taxon>
        <taxon>Metschnikowiaceae</taxon>
        <taxon>Australozyma</taxon>
    </lineage>
</organism>
<keyword evidence="1" id="KW-0472">Membrane</keyword>
<proteinExistence type="predicted"/>
<keyword evidence="1" id="KW-0812">Transmembrane</keyword>
<dbReference type="GO" id="GO:0070917">
    <property type="term" value="F:inositol phosphoceramide synthase regulator activity"/>
    <property type="evidence" value="ECO:0007669"/>
    <property type="project" value="InterPro"/>
</dbReference>
<name>A0AAX4HGY5_9ASCO</name>
<gene>
    <name evidence="2" type="ORF">PUMCH_004939</name>
</gene>
<keyword evidence="3" id="KW-1185">Reference proteome</keyword>
<dbReference type="KEGG" id="asau:88175999"/>
<evidence type="ECO:0008006" key="4">
    <source>
        <dbReference type="Google" id="ProtNLM"/>
    </source>
</evidence>
<evidence type="ECO:0000313" key="3">
    <source>
        <dbReference type="Proteomes" id="UP001338582"/>
    </source>
</evidence>
<evidence type="ECO:0000256" key="1">
    <source>
        <dbReference type="SAM" id="Phobius"/>
    </source>
</evidence>
<dbReference type="GO" id="GO:0070916">
    <property type="term" value="C:inositol phosphoceramide synthase complex"/>
    <property type="evidence" value="ECO:0007669"/>
    <property type="project" value="TreeGrafter"/>
</dbReference>
<sequence>MNVWQWLYDLLAVFMLPFYLSALLNLMEKPANIRKTCLACSIYIIDTIIGLLYTIYFVQFWFSENDSGSASGTANTIAANAVNVLRRASADLSQSASPSRELFLTVSGTLITTALRIYFCFVFLSFTKQLLFQAAQNKKNYRTDSISEEANYPSTVLGNLKRFIYGLEVRSKHFLDEHLL</sequence>
<dbReference type="PANTHER" id="PTHR28077">
    <property type="entry name" value="INOSITOL PHOSPHORYLCERAMIDE SYNTHASE REGULATORY SUBUNIT KEI1"/>
    <property type="match status" value="1"/>
</dbReference>
<dbReference type="Pfam" id="PF08552">
    <property type="entry name" value="Kei1"/>
    <property type="match status" value="1"/>
</dbReference>
<dbReference type="GO" id="GO:0006673">
    <property type="term" value="P:inositol phosphoceramide metabolic process"/>
    <property type="evidence" value="ECO:0007669"/>
    <property type="project" value="InterPro"/>
</dbReference>
<feature type="transmembrane region" description="Helical" evidence="1">
    <location>
        <begin position="102"/>
        <end position="124"/>
    </location>
</feature>
<accession>A0AAX4HGY5</accession>
<dbReference type="RefSeq" id="XP_062879925.1">
    <property type="nucleotide sequence ID" value="XM_063023855.1"/>
</dbReference>
<feature type="transmembrane region" description="Helical" evidence="1">
    <location>
        <begin position="38"/>
        <end position="62"/>
    </location>
</feature>
<dbReference type="GO" id="GO:0000139">
    <property type="term" value="C:Golgi membrane"/>
    <property type="evidence" value="ECO:0007669"/>
    <property type="project" value="TreeGrafter"/>
</dbReference>
<dbReference type="Proteomes" id="UP001338582">
    <property type="component" value="Chromosome 6"/>
</dbReference>
<dbReference type="InterPro" id="IPR013862">
    <property type="entry name" value="Kei1"/>
</dbReference>
<reference evidence="2 3" key="1">
    <citation type="submission" date="2023-10" db="EMBL/GenBank/DDBJ databases">
        <title>Draft Genome Sequence of Candida saopaulonensis from a very Premature Infant with Sepsis.</title>
        <authorList>
            <person name="Ning Y."/>
            <person name="Dai R."/>
            <person name="Xiao M."/>
            <person name="Xu Y."/>
            <person name="Yan Q."/>
            <person name="Zhang L."/>
        </authorList>
    </citation>
    <scope>NUCLEOTIDE SEQUENCE [LARGE SCALE GENOMIC DNA]</scope>
    <source>
        <strain evidence="2 3">19XY460</strain>
    </source>
</reference>
<evidence type="ECO:0000313" key="2">
    <source>
        <dbReference type="EMBL" id="WPK27547.1"/>
    </source>
</evidence>